<dbReference type="PANTHER" id="PTHR33490:SF6">
    <property type="entry name" value="SLL1049 PROTEIN"/>
    <property type="match status" value="1"/>
</dbReference>
<name>A0A6H2HAA2_9BURK</name>
<accession>A0A6H2HAA2</accession>
<dbReference type="SUPFAM" id="SSF54001">
    <property type="entry name" value="Cysteine proteinases"/>
    <property type="match status" value="1"/>
</dbReference>
<protein>
    <recommendedName>
        <fullName evidence="1">Transglutaminase-like domain-containing protein</fullName>
    </recommendedName>
</protein>
<organism evidence="3 4">
    <name type="scientific">Polaromonas vacuolata</name>
    <dbReference type="NCBI Taxonomy" id="37448"/>
    <lineage>
        <taxon>Bacteria</taxon>
        <taxon>Pseudomonadati</taxon>
        <taxon>Pseudomonadota</taxon>
        <taxon>Betaproteobacteria</taxon>
        <taxon>Burkholderiales</taxon>
        <taxon>Comamonadaceae</taxon>
        <taxon>Polaromonas</taxon>
    </lineage>
</organism>
<dbReference type="EMBL" id="CP051461">
    <property type="protein sequence ID" value="QJC56697.1"/>
    <property type="molecule type" value="Genomic_DNA"/>
</dbReference>
<proteinExistence type="predicted"/>
<dbReference type="InterPro" id="IPR038765">
    <property type="entry name" value="Papain-like_cys_pep_sf"/>
</dbReference>
<dbReference type="Pfam" id="PF01841">
    <property type="entry name" value="Transglut_core"/>
    <property type="match status" value="1"/>
</dbReference>
<dbReference type="Proteomes" id="UP000502041">
    <property type="component" value="Chromosome"/>
</dbReference>
<keyword evidence="4" id="KW-1185">Reference proteome</keyword>
<dbReference type="KEGG" id="pvac:HC248_02007"/>
<dbReference type="KEGG" id="pvac:HC248_01956"/>
<evidence type="ECO:0000313" key="4">
    <source>
        <dbReference type="Proteomes" id="UP000502041"/>
    </source>
</evidence>
<dbReference type="EMBL" id="CP051461">
    <property type="protein sequence ID" value="QJC56647.1"/>
    <property type="molecule type" value="Genomic_DNA"/>
</dbReference>
<feature type="domain" description="Transglutaminase-like" evidence="1">
    <location>
        <begin position="163"/>
        <end position="228"/>
    </location>
</feature>
<evidence type="ECO:0000313" key="2">
    <source>
        <dbReference type="EMBL" id="QJC56647.1"/>
    </source>
</evidence>
<dbReference type="Pfam" id="PF08379">
    <property type="entry name" value="Bact_transglu_N"/>
    <property type="match status" value="1"/>
</dbReference>
<evidence type="ECO:0000313" key="3">
    <source>
        <dbReference type="EMBL" id="QJC56697.1"/>
    </source>
</evidence>
<dbReference type="InterPro" id="IPR002931">
    <property type="entry name" value="Transglutaminase-like"/>
</dbReference>
<dbReference type="SMART" id="SM00460">
    <property type="entry name" value="TGc"/>
    <property type="match status" value="1"/>
</dbReference>
<gene>
    <name evidence="2" type="ORF">HC248_01956</name>
    <name evidence="3" type="ORF">HC248_02007</name>
</gene>
<dbReference type="AlphaFoldDB" id="A0A6H2HAA2"/>
<sequence length="272" mass="29867">MKLHVRHVTDYRYTLPLRYALQTLWLTPSSGPSQNVLFWSVGAPKKLFRQQDAFGNTIEDYTLVASESDNVRWSLVNAAGDIETLGVPEFVDAPNLPQPYFYLRATALAEPHFKLAEFGRQFLAQSVDGSADLQALLALSQGVANAVSYRKNSSNVSTTAMQAFEAGAGVCQDQAHVMVAVCRSLGYPARYVSGYFYAANEPDLASHAWVDVCLDVASRRWVSIDVTHSCLIDQRHIRLAMGTDYNACPPIKGVRQGGGEESMTVSISIVQV</sequence>
<dbReference type="RefSeq" id="WP_168922319.1">
    <property type="nucleotide sequence ID" value="NZ_CP051461.1"/>
</dbReference>
<reference evidence="3 4" key="1">
    <citation type="submission" date="2020-04" db="EMBL/GenBank/DDBJ databases">
        <title>Complete genome of a Psychrophilic, Marine, Gas Vacuolate Bacterium Polaromonas vacuolata KCTC 22033T.</title>
        <authorList>
            <person name="Hwang K."/>
            <person name="Kim K.M."/>
        </authorList>
    </citation>
    <scope>NUCLEOTIDE SEQUENCE [LARGE SCALE GENOMIC DNA]</scope>
    <source>
        <strain evidence="3 4">KCTC 22033</strain>
    </source>
</reference>
<dbReference type="InterPro" id="IPR013589">
    <property type="entry name" value="Bac_transglu_N"/>
</dbReference>
<dbReference type="PANTHER" id="PTHR33490">
    <property type="entry name" value="BLR5614 PROTEIN-RELATED"/>
    <property type="match status" value="1"/>
</dbReference>
<dbReference type="Gene3D" id="3.10.620.30">
    <property type="match status" value="1"/>
</dbReference>
<evidence type="ECO:0000259" key="1">
    <source>
        <dbReference type="SMART" id="SM00460"/>
    </source>
</evidence>